<evidence type="ECO:0000256" key="4">
    <source>
        <dbReference type="ARBA" id="ARBA00022679"/>
    </source>
</evidence>
<feature type="transmembrane region" description="Helical" evidence="10">
    <location>
        <begin position="6"/>
        <end position="25"/>
    </location>
</feature>
<keyword evidence="5 10" id="KW-0812">Transmembrane</keyword>
<feature type="transmembrane region" description="Helical" evidence="10">
    <location>
        <begin position="163"/>
        <end position="189"/>
    </location>
</feature>
<evidence type="ECO:0000256" key="6">
    <source>
        <dbReference type="ARBA" id="ARBA00022824"/>
    </source>
</evidence>
<dbReference type="Proteomes" id="UP000054279">
    <property type="component" value="Unassembled WGS sequence"/>
</dbReference>
<evidence type="ECO:0000313" key="12">
    <source>
        <dbReference type="Proteomes" id="UP000054279"/>
    </source>
</evidence>
<comment type="subcellular location">
    <subcellularLocation>
        <location evidence="1 10">Endoplasmic reticulum membrane</location>
        <topology evidence="1 10">Multi-pass membrane protein</topology>
    </subcellularLocation>
</comment>
<evidence type="ECO:0000256" key="2">
    <source>
        <dbReference type="ARBA" id="ARBA00006065"/>
    </source>
</evidence>
<feature type="transmembrane region" description="Helical" evidence="10">
    <location>
        <begin position="351"/>
        <end position="370"/>
    </location>
</feature>
<keyword evidence="4 11" id="KW-0808">Transferase</keyword>
<dbReference type="AlphaFoldDB" id="A0A0C9V259"/>
<accession>A0A0C9V259</accession>
<dbReference type="GO" id="GO:0005789">
    <property type="term" value="C:endoplasmic reticulum membrane"/>
    <property type="evidence" value="ECO:0007669"/>
    <property type="project" value="UniProtKB-SubCell"/>
</dbReference>
<protein>
    <recommendedName>
        <fullName evidence="10">Mannosyltransferase</fullName>
        <ecNumber evidence="10">2.4.1.-</ecNumber>
    </recommendedName>
</protein>
<keyword evidence="12" id="KW-1185">Reference proteome</keyword>
<evidence type="ECO:0000256" key="1">
    <source>
        <dbReference type="ARBA" id="ARBA00004477"/>
    </source>
</evidence>
<proteinExistence type="inferred from homology"/>
<keyword evidence="7 10" id="KW-1133">Transmembrane helix</keyword>
<evidence type="ECO:0000256" key="9">
    <source>
        <dbReference type="ARBA" id="ARBA00024708"/>
    </source>
</evidence>
<dbReference type="PANTHER" id="PTHR22760:SF4">
    <property type="entry name" value="GPI MANNOSYLTRANSFERASE 3"/>
    <property type="match status" value="1"/>
</dbReference>
<dbReference type="GO" id="GO:0006506">
    <property type="term" value="P:GPI anchor biosynthetic process"/>
    <property type="evidence" value="ECO:0007669"/>
    <property type="project" value="TreeGrafter"/>
</dbReference>
<feature type="transmembrane region" description="Helical" evidence="10">
    <location>
        <begin position="115"/>
        <end position="133"/>
    </location>
</feature>
<comment type="function">
    <text evidence="9">Mannosyltransferase involved in glycosylphosphatidylinositol-anchor biosynthesis. Transfers the third mannose to Man2-GlcN-acyl-PI during GPI precursor assembly.</text>
</comment>
<feature type="transmembrane region" description="Helical" evidence="10">
    <location>
        <begin position="288"/>
        <end position="307"/>
    </location>
</feature>
<keyword evidence="6 10" id="KW-0256">Endoplasmic reticulum</keyword>
<keyword evidence="3 10" id="KW-0328">Glycosyltransferase</keyword>
<organism evidence="11 12">
    <name type="scientific">Sphaerobolus stellatus (strain SS14)</name>
    <dbReference type="NCBI Taxonomy" id="990650"/>
    <lineage>
        <taxon>Eukaryota</taxon>
        <taxon>Fungi</taxon>
        <taxon>Dikarya</taxon>
        <taxon>Basidiomycota</taxon>
        <taxon>Agaricomycotina</taxon>
        <taxon>Agaricomycetes</taxon>
        <taxon>Phallomycetidae</taxon>
        <taxon>Geastrales</taxon>
        <taxon>Sphaerobolaceae</taxon>
        <taxon>Sphaerobolus</taxon>
    </lineage>
</organism>
<keyword evidence="8 10" id="KW-0472">Membrane</keyword>
<comment type="similarity">
    <text evidence="2">Belongs to the glycosyltransferase 22 family. PIGB subfamily.</text>
</comment>
<feature type="transmembrane region" description="Helical" evidence="10">
    <location>
        <begin position="255"/>
        <end position="276"/>
    </location>
</feature>
<dbReference type="EMBL" id="KN837185">
    <property type="protein sequence ID" value="KIJ35747.1"/>
    <property type="molecule type" value="Genomic_DNA"/>
</dbReference>
<evidence type="ECO:0000256" key="5">
    <source>
        <dbReference type="ARBA" id="ARBA00022692"/>
    </source>
</evidence>
<reference evidence="11 12" key="1">
    <citation type="submission" date="2014-06" db="EMBL/GenBank/DDBJ databases">
        <title>Evolutionary Origins and Diversification of the Mycorrhizal Mutualists.</title>
        <authorList>
            <consortium name="DOE Joint Genome Institute"/>
            <consortium name="Mycorrhizal Genomics Consortium"/>
            <person name="Kohler A."/>
            <person name="Kuo A."/>
            <person name="Nagy L.G."/>
            <person name="Floudas D."/>
            <person name="Copeland A."/>
            <person name="Barry K.W."/>
            <person name="Cichocki N."/>
            <person name="Veneault-Fourrey C."/>
            <person name="LaButti K."/>
            <person name="Lindquist E.A."/>
            <person name="Lipzen A."/>
            <person name="Lundell T."/>
            <person name="Morin E."/>
            <person name="Murat C."/>
            <person name="Riley R."/>
            <person name="Ohm R."/>
            <person name="Sun H."/>
            <person name="Tunlid A."/>
            <person name="Henrissat B."/>
            <person name="Grigoriev I.V."/>
            <person name="Hibbett D.S."/>
            <person name="Martin F."/>
        </authorList>
    </citation>
    <scope>NUCLEOTIDE SEQUENCE [LARGE SCALE GENOMIC DNA]</scope>
    <source>
        <strain evidence="11 12">SS14</strain>
    </source>
</reference>
<sequence length="546" mass="62561">MVPSSIIAASVALRVGIALLTSTFFQPDEYFQSLEPAHRMVFGYGHLTWEWKTSPPIRSVFFPALFTPVYWFLKVSDLDDTILLILAPKVLQGLFASITDISVYRLTQKILGDRFAFMAVLLSFTSIFHLQALSRTLSNSVETSLTTLALSYWPLTTLGNKPFIIPLVAAAAACMIRPTNAIIWAFVFLETSWRLRNNLSNLLRLWMQAIVIAICSCASLFLLDSWYFGKHTFTPLNFLIANLSPISSFYGRSPWHYYLIQGIPILCDLSTPWFLKGSWNILQNGTPPLRRLLGIICFTVFVYSLAAHKEWRFIHPLLPMMHVITAKSLVDIATFEKISSLWDIPVRWRRLGMIGGAILVPFLLFIQSHAQISVMYQLRSTYHLRSVGFLMPCHSTPWQSYLHRPHLDQHSLWAIGCEPPLHGENLSTYKDQSDVFYDSPLRYLKTRFPKSVDPQFLPSPFPSSIPGATDTGRDWEHTWPSHLILFGALLEIDGVRPLLEDLGYTEDWHGWNGWEQDHRRRGGVRIWRWQPGQIIINMKSFKDMVA</sequence>
<gene>
    <name evidence="11" type="ORF">M422DRAFT_180350</name>
</gene>
<dbReference type="PANTHER" id="PTHR22760">
    <property type="entry name" value="GLYCOSYLTRANSFERASE"/>
    <property type="match status" value="1"/>
</dbReference>
<dbReference type="HOGENOM" id="CLU_012353_0_1_1"/>
<evidence type="ECO:0000256" key="3">
    <source>
        <dbReference type="ARBA" id="ARBA00022676"/>
    </source>
</evidence>
<name>A0A0C9V259_SPHS4</name>
<evidence type="ECO:0000256" key="7">
    <source>
        <dbReference type="ARBA" id="ARBA00022989"/>
    </source>
</evidence>
<evidence type="ECO:0000256" key="10">
    <source>
        <dbReference type="RuleBase" id="RU363075"/>
    </source>
</evidence>
<evidence type="ECO:0000313" key="11">
    <source>
        <dbReference type="EMBL" id="KIJ35747.1"/>
    </source>
</evidence>
<feature type="transmembrane region" description="Helical" evidence="10">
    <location>
        <begin position="201"/>
        <end position="223"/>
    </location>
</feature>
<dbReference type="InterPro" id="IPR005599">
    <property type="entry name" value="GPI_mannosylTrfase"/>
</dbReference>
<dbReference type="Pfam" id="PF03901">
    <property type="entry name" value="Glyco_transf_22"/>
    <property type="match status" value="1"/>
</dbReference>
<evidence type="ECO:0000256" key="8">
    <source>
        <dbReference type="ARBA" id="ARBA00023136"/>
    </source>
</evidence>
<dbReference type="OrthoDB" id="416834at2759"/>
<dbReference type="GO" id="GO:0000026">
    <property type="term" value="F:alpha-1,2-mannosyltransferase activity"/>
    <property type="evidence" value="ECO:0007669"/>
    <property type="project" value="TreeGrafter"/>
</dbReference>
<dbReference type="EC" id="2.4.1.-" evidence="10"/>